<keyword evidence="2" id="KW-1185">Reference proteome</keyword>
<accession>A0A0D2JAI2</accession>
<proteinExistence type="predicted"/>
<dbReference type="InterPro" id="IPR019129">
    <property type="entry name" value="Folate-sensitive_fs_Fra10Ac1"/>
</dbReference>
<dbReference type="OrthoDB" id="197967at2759"/>
<dbReference type="Proteomes" id="UP000054498">
    <property type="component" value="Unassembled WGS sequence"/>
</dbReference>
<name>A0A0D2JAI2_9CHLO</name>
<dbReference type="AlphaFoldDB" id="A0A0D2JAI2"/>
<sequence length="190" mass="21194">MAGFGQARRDAYDRSARSEHWRSTFAGLTAFERHQRLLRQLGAYDGAGGQEQGGADDPAAALAGIRTDADVLRQSYRFIRRPEDDARDSWEVRLARRYYGRLFREYAIIDLSRYREQKVGLRWRTEAEVASGKGQFVCGARGCGAREGLASFELLFRYQEAGEAKAALVKGLILASQMGVAEVYGLSQCA</sequence>
<dbReference type="STRING" id="145388.A0A0D2JAI2"/>
<dbReference type="GeneID" id="25728455"/>
<evidence type="ECO:0000313" key="2">
    <source>
        <dbReference type="Proteomes" id="UP000054498"/>
    </source>
</evidence>
<organism evidence="1 2">
    <name type="scientific">Monoraphidium neglectum</name>
    <dbReference type="NCBI Taxonomy" id="145388"/>
    <lineage>
        <taxon>Eukaryota</taxon>
        <taxon>Viridiplantae</taxon>
        <taxon>Chlorophyta</taxon>
        <taxon>core chlorophytes</taxon>
        <taxon>Chlorophyceae</taxon>
        <taxon>CS clade</taxon>
        <taxon>Sphaeropleales</taxon>
        <taxon>Selenastraceae</taxon>
        <taxon>Monoraphidium</taxon>
    </lineage>
</organism>
<dbReference type="KEGG" id="mng:MNEG_11215"/>
<gene>
    <name evidence="1" type="ORF">MNEG_11215</name>
</gene>
<protein>
    <recommendedName>
        <fullName evidence="3">Protein FRA10AC1</fullName>
    </recommendedName>
</protein>
<dbReference type="EMBL" id="KK102861">
    <property type="protein sequence ID" value="KIY96747.1"/>
    <property type="molecule type" value="Genomic_DNA"/>
</dbReference>
<evidence type="ECO:0008006" key="3">
    <source>
        <dbReference type="Google" id="ProtNLM"/>
    </source>
</evidence>
<dbReference type="RefSeq" id="XP_013895767.1">
    <property type="nucleotide sequence ID" value="XM_014040313.1"/>
</dbReference>
<dbReference type="Pfam" id="PF09725">
    <property type="entry name" value="Fra10Ac1"/>
    <property type="match status" value="1"/>
</dbReference>
<evidence type="ECO:0000313" key="1">
    <source>
        <dbReference type="EMBL" id="KIY96747.1"/>
    </source>
</evidence>
<reference evidence="1 2" key="1">
    <citation type="journal article" date="2013" name="BMC Genomics">
        <title>Reconstruction of the lipid metabolism for the microalga Monoraphidium neglectum from its genome sequence reveals characteristics suitable for biofuel production.</title>
        <authorList>
            <person name="Bogen C."/>
            <person name="Al-Dilaimi A."/>
            <person name="Albersmeier A."/>
            <person name="Wichmann J."/>
            <person name="Grundmann M."/>
            <person name="Rupp O."/>
            <person name="Lauersen K.J."/>
            <person name="Blifernez-Klassen O."/>
            <person name="Kalinowski J."/>
            <person name="Goesmann A."/>
            <person name="Mussgnug J.H."/>
            <person name="Kruse O."/>
        </authorList>
    </citation>
    <scope>NUCLEOTIDE SEQUENCE [LARGE SCALE GENOMIC DNA]</scope>
    <source>
        <strain evidence="1 2">SAG 48.87</strain>
    </source>
</reference>